<dbReference type="Gramene" id="CDP15441">
    <property type="protein sequence ID" value="CDP15441"/>
    <property type="gene ID" value="GSCOC_T00043173001"/>
</dbReference>
<dbReference type="Proteomes" id="UP000295252">
    <property type="component" value="Chromosome VIII"/>
</dbReference>
<dbReference type="InParanoid" id="A0A068V446"/>
<dbReference type="Gene3D" id="3.30.559.10">
    <property type="entry name" value="Chloramphenicol acetyltransferase-like domain"/>
    <property type="match status" value="1"/>
</dbReference>
<dbReference type="FunCoup" id="A0A068V446">
    <property type="interactions" value="1461"/>
</dbReference>
<reference evidence="3" key="1">
    <citation type="journal article" date="2014" name="Science">
        <title>The coffee genome provides insight into the convergent evolution of caffeine biosynthesis.</title>
        <authorList>
            <person name="Denoeud F."/>
            <person name="Carretero-Paulet L."/>
            <person name="Dereeper A."/>
            <person name="Droc G."/>
            <person name="Guyot R."/>
            <person name="Pietrella M."/>
            <person name="Zheng C."/>
            <person name="Alberti A."/>
            <person name="Anthony F."/>
            <person name="Aprea G."/>
            <person name="Aury J.M."/>
            <person name="Bento P."/>
            <person name="Bernard M."/>
            <person name="Bocs S."/>
            <person name="Campa C."/>
            <person name="Cenci A."/>
            <person name="Combes M.C."/>
            <person name="Crouzillat D."/>
            <person name="Da Silva C."/>
            <person name="Daddiego L."/>
            <person name="De Bellis F."/>
            <person name="Dussert S."/>
            <person name="Garsmeur O."/>
            <person name="Gayraud T."/>
            <person name="Guignon V."/>
            <person name="Jahn K."/>
            <person name="Jamilloux V."/>
            <person name="Joet T."/>
            <person name="Labadie K."/>
            <person name="Lan T."/>
            <person name="Leclercq J."/>
            <person name="Lepelley M."/>
            <person name="Leroy T."/>
            <person name="Li L.T."/>
            <person name="Librado P."/>
            <person name="Lopez L."/>
            <person name="Munoz A."/>
            <person name="Noel B."/>
            <person name="Pallavicini A."/>
            <person name="Perrotta G."/>
            <person name="Poncet V."/>
            <person name="Pot D."/>
            <person name="Priyono X."/>
            <person name="Rigoreau M."/>
            <person name="Rouard M."/>
            <person name="Rozas J."/>
            <person name="Tranchant-Dubreuil C."/>
            <person name="VanBuren R."/>
            <person name="Zhang Q."/>
            <person name="Andrade A.C."/>
            <person name="Argout X."/>
            <person name="Bertrand B."/>
            <person name="de Kochko A."/>
            <person name="Graziosi G."/>
            <person name="Henry R.J."/>
            <person name="Jayarama X."/>
            <person name="Ming R."/>
            <person name="Nagai C."/>
            <person name="Rounsley S."/>
            <person name="Sankoff D."/>
            <person name="Giuliano G."/>
            <person name="Albert V.A."/>
            <person name="Wincker P."/>
            <person name="Lashermes P."/>
        </authorList>
    </citation>
    <scope>NUCLEOTIDE SEQUENCE [LARGE SCALE GENOMIC DNA]</scope>
    <source>
        <strain evidence="3">cv. DH200-94</strain>
    </source>
</reference>
<sequence length="483" mass="53403">MSEQESLSSPMPRVLEPKSRPAGGTEQSWCKAVPGGTGITVLALLLSKAPDVPFLQTTLRNLQNTHPILKSKLHYDSTSTTYSYIIPATPQLQIQPFDLASASEILRGLIRSNSTTFSTTDFHLILEHELNRIVWPNPDPSSEADDVDLFFASVYTLSDAKWVVALRLHTSVCDRTTAVSLLRELLKLMSADNGEGTQKEIDEELLEVRLGIEDYVPSGKGNKPFWARGVDMLGYSLNSFRLSNLTFQDTGLPRSSQVIRLQINADVTQKLISGCQARNIKLCGLLASAALIAAHSAKCFPDDHWEKYAVVTLIDCRSLLDPVLENNDHGFYHSAILNSHDIKGGENLWELAERTHASYNNAKNNNKHFSDMSDVNFLMCKAMENPGLTPSSSLRTALISVFEDPVIDHSNQLHQRVGLEDYVGCASSHGVGPSIALFDTIRDGQLDCACVYPSPLHSRDQMHELIGEMRRILVEASNEIDTS</sequence>
<dbReference type="SUPFAM" id="SSF52777">
    <property type="entry name" value="CoA-dependent acyltransferases"/>
    <property type="match status" value="2"/>
</dbReference>
<dbReference type="PANTHER" id="PTHR34375">
    <property type="entry name" value="GATA ZINC FINGER PROTEIN-RELATED"/>
    <property type="match status" value="1"/>
</dbReference>
<protein>
    <recommendedName>
        <fullName evidence="4">Condensation domain-containing protein</fullName>
    </recommendedName>
</protein>
<evidence type="ECO:0000313" key="3">
    <source>
        <dbReference type="Proteomes" id="UP000295252"/>
    </source>
</evidence>
<dbReference type="PhylomeDB" id="A0A068V446"/>
<evidence type="ECO:0000256" key="1">
    <source>
        <dbReference type="SAM" id="MobiDB-lite"/>
    </source>
</evidence>
<evidence type="ECO:0008006" key="4">
    <source>
        <dbReference type="Google" id="ProtNLM"/>
    </source>
</evidence>
<gene>
    <name evidence="2" type="ORF">GSCOC_T00043173001</name>
</gene>
<feature type="region of interest" description="Disordered" evidence="1">
    <location>
        <begin position="1"/>
        <end position="29"/>
    </location>
</feature>
<keyword evidence="3" id="KW-1185">Reference proteome</keyword>
<dbReference type="AlphaFoldDB" id="A0A068V446"/>
<evidence type="ECO:0000313" key="2">
    <source>
        <dbReference type="EMBL" id="CDP15441.1"/>
    </source>
</evidence>
<proteinExistence type="predicted"/>
<dbReference type="InterPro" id="IPR023213">
    <property type="entry name" value="CAT-like_dom_sf"/>
</dbReference>
<dbReference type="OMA" id="SMRTAFI"/>
<dbReference type="EMBL" id="HG739182">
    <property type="protein sequence ID" value="CDP15441.1"/>
    <property type="molecule type" value="Genomic_DNA"/>
</dbReference>
<name>A0A068V446_COFCA</name>
<dbReference type="STRING" id="49390.A0A068V446"/>
<accession>A0A068V446</accession>
<dbReference type="PANTHER" id="PTHR34375:SF2">
    <property type="entry name" value="GATA ZINC FINGER PROTEIN"/>
    <property type="match status" value="1"/>
</dbReference>
<dbReference type="OrthoDB" id="439993at2759"/>
<organism evidence="2 3">
    <name type="scientific">Coffea canephora</name>
    <name type="common">Robusta coffee</name>
    <dbReference type="NCBI Taxonomy" id="49390"/>
    <lineage>
        <taxon>Eukaryota</taxon>
        <taxon>Viridiplantae</taxon>
        <taxon>Streptophyta</taxon>
        <taxon>Embryophyta</taxon>
        <taxon>Tracheophyta</taxon>
        <taxon>Spermatophyta</taxon>
        <taxon>Magnoliopsida</taxon>
        <taxon>eudicotyledons</taxon>
        <taxon>Gunneridae</taxon>
        <taxon>Pentapetalae</taxon>
        <taxon>asterids</taxon>
        <taxon>lamiids</taxon>
        <taxon>Gentianales</taxon>
        <taxon>Rubiaceae</taxon>
        <taxon>Ixoroideae</taxon>
        <taxon>Gardenieae complex</taxon>
        <taxon>Bertiereae - Coffeeae clade</taxon>
        <taxon>Coffeeae</taxon>
        <taxon>Coffea</taxon>
    </lineage>
</organism>
<dbReference type="Gene3D" id="3.30.559.30">
    <property type="entry name" value="Nonribosomal peptide synthetase, condensation domain"/>
    <property type="match status" value="1"/>
</dbReference>